<organism evidence="6 7">
    <name type="scientific">Rubellicoccus peritrichatus</name>
    <dbReference type="NCBI Taxonomy" id="3080537"/>
    <lineage>
        <taxon>Bacteria</taxon>
        <taxon>Pseudomonadati</taxon>
        <taxon>Verrucomicrobiota</taxon>
        <taxon>Opitutia</taxon>
        <taxon>Puniceicoccales</taxon>
        <taxon>Cerasicoccaceae</taxon>
        <taxon>Rubellicoccus</taxon>
    </lineage>
</organism>
<dbReference type="RefSeq" id="WP_317833392.1">
    <property type="nucleotide sequence ID" value="NZ_CP136920.1"/>
</dbReference>
<evidence type="ECO:0000256" key="1">
    <source>
        <dbReference type="ARBA" id="ARBA00001933"/>
    </source>
</evidence>
<keyword evidence="3" id="KW-0808">Transferase</keyword>
<protein>
    <submittedName>
        <fullName evidence="6">PLP-dependent aminotransferase family protein</fullName>
    </submittedName>
</protein>
<gene>
    <name evidence="6" type="ORF">RZN69_20720</name>
</gene>
<keyword evidence="2 6" id="KW-0032">Aminotransferase</keyword>
<dbReference type="InterPro" id="IPR015424">
    <property type="entry name" value="PyrdxlP-dep_Trfase"/>
</dbReference>
<dbReference type="InterPro" id="IPR015422">
    <property type="entry name" value="PyrdxlP-dep_Trfase_small"/>
</dbReference>
<dbReference type="Pfam" id="PF00155">
    <property type="entry name" value="Aminotran_1_2"/>
    <property type="match status" value="1"/>
</dbReference>
<accession>A0AAQ3LBY2</accession>
<dbReference type="Proteomes" id="UP001304300">
    <property type="component" value="Chromosome"/>
</dbReference>
<dbReference type="EMBL" id="CP136920">
    <property type="protein sequence ID" value="WOO41050.1"/>
    <property type="molecule type" value="Genomic_DNA"/>
</dbReference>
<dbReference type="GO" id="GO:1901605">
    <property type="term" value="P:alpha-amino acid metabolic process"/>
    <property type="evidence" value="ECO:0007669"/>
    <property type="project" value="TreeGrafter"/>
</dbReference>
<evidence type="ECO:0000259" key="5">
    <source>
        <dbReference type="Pfam" id="PF00155"/>
    </source>
</evidence>
<dbReference type="PANTHER" id="PTHR42790:SF4">
    <property type="entry name" value="VALINE--PYRUVATE AMINOTRANSFERASE"/>
    <property type="match status" value="1"/>
</dbReference>
<sequence length="415" mass="45546">MASAPNWSALGKLAGPPIITDLMHRALAEPGLLSLAAGFTDNTALPSSFVSQAVEALANSDNGDEHLQYGSNAGRMKLREITAERVSALDEQPGLIRPDSVFISNGSQQALYLAMLSLCEPGDAIIVEKPTYFVFLEMLAAFGVEAIPLPGSGDGRVDLEALPDFFQQISRKRVKAVYLNSYFANPTSSSLTVLEKKALAREMSLIDWYPPVIEDGAYRELYFQKPAEALSVMAMPEFADFPRLYTGTFTKPFATGLKIGFAICQDHRWREKLLGLKGCQDFGTPNFNQAIIEYALSSGAFDTHLKRLHRHYREKSEVMCEALEKSDLRELGWSWSVPSGGLYYWLKGPDSLDASMESTFCDECLHGKVLYVPGNLCMAGGTPKSFVRLSFGAIAQDQISTAVARFADAARKHIA</sequence>
<dbReference type="InterPro" id="IPR004839">
    <property type="entry name" value="Aminotransferase_I/II_large"/>
</dbReference>
<dbReference type="CDD" id="cd00609">
    <property type="entry name" value="AAT_like"/>
    <property type="match status" value="1"/>
</dbReference>
<dbReference type="GO" id="GO:0030170">
    <property type="term" value="F:pyridoxal phosphate binding"/>
    <property type="evidence" value="ECO:0007669"/>
    <property type="project" value="InterPro"/>
</dbReference>
<dbReference type="InterPro" id="IPR015421">
    <property type="entry name" value="PyrdxlP-dep_Trfase_major"/>
</dbReference>
<dbReference type="Gene3D" id="3.90.1150.10">
    <property type="entry name" value="Aspartate Aminotransferase, domain 1"/>
    <property type="match status" value="1"/>
</dbReference>
<name>A0AAQ3LBY2_9BACT</name>
<dbReference type="InterPro" id="IPR050859">
    <property type="entry name" value="Class-I_PLP-dep_aminotransf"/>
</dbReference>
<dbReference type="GO" id="GO:0009042">
    <property type="term" value="F:valine-pyruvate transaminase activity"/>
    <property type="evidence" value="ECO:0007669"/>
    <property type="project" value="TreeGrafter"/>
</dbReference>
<reference evidence="6 7" key="1">
    <citation type="submission" date="2023-10" db="EMBL/GenBank/DDBJ databases">
        <title>Rubellicoccus peritrichatus gen. nov., sp. nov., isolated from an algae of coral reef tank.</title>
        <authorList>
            <person name="Luo J."/>
        </authorList>
    </citation>
    <scope>NUCLEOTIDE SEQUENCE [LARGE SCALE GENOMIC DNA]</scope>
    <source>
        <strain evidence="6 7">CR14</strain>
    </source>
</reference>
<evidence type="ECO:0000256" key="2">
    <source>
        <dbReference type="ARBA" id="ARBA00022576"/>
    </source>
</evidence>
<dbReference type="KEGG" id="puo:RZN69_20720"/>
<proteinExistence type="predicted"/>
<dbReference type="AlphaFoldDB" id="A0AAQ3LBY2"/>
<keyword evidence="7" id="KW-1185">Reference proteome</keyword>
<dbReference type="PANTHER" id="PTHR42790">
    <property type="entry name" value="AMINOTRANSFERASE"/>
    <property type="match status" value="1"/>
</dbReference>
<dbReference type="GO" id="GO:0005829">
    <property type="term" value="C:cytosol"/>
    <property type="evidence" value="ECO:0007669"/>
    <property type="project" value="TreeGrafter"/>
</dbReference>
<evidence type="ECO:0000256" key="4">
    <source>
        <dbReference type="ARBA" id="ARBA00022898"/>
    </source>
</evidence>
<comment type="cofactor">
    <cofactor evidence="1">
        <name>pyridoxal 5'-phosphate</name>
        <dbReference type="ChEBI" id="CHEBI:597326"/>
    </cofactor>
</comment>
<evidence type="ECO:0000313" key="6">
    <source>
        <dbReference type="EMBL" id="WOO41050.1"/>
    </source>
</evidence>
<evidence type="ECO:0000313" key="7">
    <source>
        <dbReference type="Proteomes" id="UP001304300"/>
    </source>
</evidence>
<evidence type="ECO:0000256" key="3">
    <source>
        <dbReference type="ARBA" id="ARBA00022679"/>
    </source>
</evidence>
<keyword evidence="4" id="KW-0663">Pyridoxal phosphate</keyword>
<dbReference type="Gene3D" id="3.40.640.10">
    <property type="entry name" value="Type I PLP-dependent aspartate aminotransferase-like (Major domain)"/>
    <property type="match status" value="1"/>
</dbReference>
<feature type="domain" description="Aminotransferase class I/classII large" evidence="5">
    <location>
        <begin position="50"/>
        <end position="405"/>
    </location>
</feature>
<dbReference type="SUPFAM" id="SSF53383">
    <property type="entry name" value="PLP-dependent transferases"/>
    <property type="match status" value="1"/>
</dbReference>